<evidence type="ECO:0000313" key="1">
    <source>
        <dbReference type="EMBL" id="EDL98928.1"/>
    </source>
</evidence>
<accession>A6IPD2</accession>
<evidence type="ECO:0000313" key="2">
    <source>
        <dbReference type="Proteomes" id="UP000234681"/>
    </source>
</evidence>
<sequence length="53" mass="6281">MLLAQDQHKIRPINLPCGWRRAHEASPLPEGILTAHYCWRRGSSYYQRLKTFN</sequence>
<organism evidence="1 2">
    <name type="scientific">Rattus norvegicus</name>
    <name type="common">Rat</name>
    <dbReference type="NCBI Taxonomy" id="10116"/>
    <lineage>
        <taxon>Eukaryota</taxon>
        <taxon>Metazoa</taxon>
        <taxon>Chordata</taxon>
        <taxon>Craniata</taxon>
        <taxon>Vertebrata</taxon>
        <taxon>Euteleostomi</taxon>
        <taxon>Mammalia</taxon>
        <taxon>Eutheria</taxon>
        <taxon>Euarchontoglires</taxon>
        <taxon>Glires</taxon>
        <taxon>Rodentia</taxon>
        <taxon>Myomorpha</taxon>
        <taxon>Muroidea</taxon>
        <taxon>Muridae</taxon>
        <taxon>Murinae</taxon>
        <taxon>Rattus</taxon>
    </lineage>
</organism>
<proteinExistence type="predicted"/>
<name>A6IPD2_RAT</name>
<dbReference type="AlphaFoldDB" id="A6IPD2"/>
<dbReference type="EMBL" id="CH473965">
    <property type="protein sequence ID" value="EDL98928.1"/>
    <property type="molecule type" value="Genomic_DNA"/>
</dbReference>
<protein>
    <submittedName>
        <fullName evidence="1">RCG22593</fullName>
    </submittedName>
</protein>
<dbReference type="Proteomes" id="UP000234681">
    <property type="component" value="Chromosome 9"/>
</dbReference>
<reference evidence="1 2" key="1">
    <citation type="submission" date="2005-09" db="EMBL/GenBank/DDBJ databases">
        <authorList>
            <person name="Mural R.J."/>
            <person name="Li P.W."/>
            <person name="Adams M.D."/>
            <person name="Amanatides P.G."/>
            <person name="Baden-Tillson H."/>
            <person name="Barnstead M."/>
            <person name="Chin S.H."/>
            <person name="Dew I."/>
            <person name="Evans C.A."/>
            <person name="Ferriera S."/>
            <person name="Flanigan M."/>
            <person name="Fosler C."/>
            <person name="Glodek A."/>
            <person name="Gu Z."/>
            <person name="Holt R.A."/>
            <person name="Jennings D."/>
            <person name="Kraft C.L."/>
            <person name="Lu F."/>
            <person name="Nguyen T."/>
            <person name="Nusskern D.R."/>
            <person name="Pfannkoch C.M."/>
            <person name="Sitter C."/>
            <person name="Sutton G.G."/>
            <person name="Venter J.C."/>
            <person name="Wang Z."/>
            <person name="Woodage T."/>
            <person name="Zheng X.H."/>
            <person name="Zhong F."/>
        </authorList>
    </citation>
    <scope>NUCLEOTIDE SEQUENCE [LARGE SCALE GENOMIC DNA]</scope>
    <source>
        <strain>BN</strain>
        <strain evidence="2">Sprague-Dawley</strain>
    </source>
</reference>
<gene>
    <name evidence="1" type="ORF">rCG_22593</name>
</gene>